<evidence type="ECO:0000313" key="3">
    <source>
        <dbReference type="Proteomes" id="UP001213799"/>
    </source>
</evidence>
<accession>A0AAD6DNB5</accession>
<feature type="compositionally biased region" description="Basic and acidic residues" evidence="1">
    <location>
        <begin position="49"/>
        <end position="63"/>
    </location>
</feature>
<name>A0AAD6DNB5_9EURO</name>
<dbReference type="EMBL" id="JAQJAE010000006">
    <property type="protein sequence ID" value="KAJ5589578.1"/>
    <property type="molecule type" value="Genomic_DNA"/>
</dbReference>
<organism evidence="2 3">
    <name type="scientific">Penicillium hordei</name>
    <dbReference type="NCBI Taxonomy" id="40994"/>
    <lineage>
        <taxon>Eukaryota</taxon>
        <taxon>Fungi</taxon>
        <taxon>Dikarya</taxon>
        <taxon>Ascomycota</taxon>
        <taxon>Pezizomycotina</taxon>
        <taxon>Eurotiomycetes</taxon>
        <taxon>Eurotiomycetidae</taxon>
        <taxon>Eurotiales</taxon>
        <taxon>Aspergillaceae</taxon>
        <taxon>Penicillium</taxon>
    </lineage>
</organism>
<dbReference type="Proteomes" id="UP001213799">
    <property type="component" value="Unassembled WGS sequence"/>
</dbReference>
<gene>
    <name evidence="2" type="ORF">N7537_012256</name>
</gene>
<dbReference type="RefSeq" id="XP_056748597.1">
    <property type="nucleotide sequence ID" value="XM_056903310.1"/>
</dbReference>
<keyword evidence="3" id="KW-1185">Reference proteome</keyword>
<proteinExistence type="predicted"/>
<feature type="region of interest" description="Disordered" evidence="1">
    <location>
        <begin position="25"/>
        <end position="77"/>
    </location>
</feature>
<protein>
    <submittedName>
        <fullName evidence="2">Uncharacterized protein</fullName>
    </submittedName>
</protein>
<comment type="caution">
    <text evidence="2">The sequence shown here is derived from an EMBL/GenBank/DDBJ whole genome shotgun (WGS) entry which is preliminary data.</text>
</comment>
<reference evidence="2" key="2">
    <citation type="submission" date="2023-01" db="EMBL/GenBank/DDBJ databases">
        <authorList>
            <person name="Petersen C."/>
        </authorList>
    </citation>
    <scope>NUCLEOTIDE SEQUENCE</scope>
    <source>
        <strain evidence="2">IBT 12815</strain>
    </source>
</reference>
<dbReference type="GeneID" id="81593552"/>
<reference evidence="2" key="1">
    <citation type="journal article" date="2023" name="IMA Fungus">
        <title>Comparative genomic study of the Penicillium genus elucidates a diverse pangenome and 15 lateral gene transfer events.</title>
        <authorList>
            <person name="Petersen C."/>
            <person name="Sorensen T."/>
            <person name="Nielsen M.R."/>
            <person name="Sondergaard T.E."/>
            <person name="Sorensen J.L."/>
            <person name="Fitzpatrick D.A."/>
            <person name="Frisvad J.C."/>
            <person name="Nielsen K.L."/>
        </authorList>
    </citation>
    <scope>NUCLEOTIDE SEQUENCE</scope>
    <source>
        <strain evidence="2">IBT 12815</strain>
    </source>
</reference>
<sequence>MTLPTLDHLMGKSDFVSSATMMASEYKSHGGYNTKGRRPDGSSETPRYLGEKEKEGTDEKMIEESQGGKQFVGNTVR</sequence>
<evidence type="ECO:0000256" key="1">
    <source>
        <dbReference type="SAM" id="MobiDB-lite"/>
    </source>
</evidence>
<dbReference type="AlphaFoldDB" id="A0AAD6DNB5"/>
<evidence type="ECO:0000313" key="2">
    <source>
        <dbReference type="EMBL" id="KAJ5589578.1"/>
    </source>
</evidence>